<feature type="compositionally biased region" description="Low complexity" evidence="1">
    <location>
        <begin position="18"/>
        <end position="38"/>
    </location>
</feature>
<reference evidence="2 3" key="1">
    <citation type="submission" date="2021-01" db="EMBL/GenBank/DDBJ databases">
        <title>Whole genome shotgun sequence of Verrucosispora lutea NBRC 106530.</title>
        <authorList>
            <person name="Komaki H."/>
            <person name="Tamura T."/>
        </authorList>
    </citation>
    <scope>NUCLEOTIDE SEQUENCE [LARGE SCALE GENOMIC DNA]</scope>
    <source>
        <strain evidence="2 3">NBRC 106530</strain>
    </source>
</reference>
<dbReference type="Proteomes" id="UP000643165">
    <property type="component" value="Unassembled WGS sequence"/>
</dbReference>
<organism evidence="2 3">
    <name type="scientific">Micromonospora lutea</name>
    <dbReference type="NCBI Taxonomy" id="419825"/>
    <lineage>
        <taxon>Bacteria</taxon>
        <taxon>Bacillati</taxon>
        <taxon>Actinomycetota</taxon>
        <taxon>Actinomycetes</taxon>
        <taxon>Micromonosporales</taxon>
        <taxon>Micromonosporaceae</taxon>
        <taxon>Micromonospora</taxon>
    </lineage>
</organism>
<name>A0ABQ4IWW2_9ACTN</name>
<comment type="caution">
    <text evidence="2">The sequence shown here is derived from an EMBL/GenBank/DDBJ whole genome shotgun (WGS) entry which is preliminary data.</text>
</comment>
<proteinExistence type="predicted"/>
<protein>
    <submittedName>
        <fullName evidence="2">Uncharacterized protein</fullName>
    </submittedName>
</protein>
<sequence length="65" mass="6330">MLTAHPCGVPAGNGGAADPGSGAPAWGHDLSQGRRSGQAGAVAASAAFACGVPVSARFRTPKMIR</sequence>
<evidence type="ECO:0000256" key="1">
    <source>
        <dbReference type="SAM" id="MobiDB-lite"/>
    </source>
</evidence>
<gene>
    <name evidence="2" type="ORF">Vlu01_29760</name>
</gene>
<evidence type="ECO:0000313" key="3">
    <source>
        <dbReference type="Proteomes" id="UP000643165"/>
    </source>
</evidence>
<keyword evidence="3" id="KW-1185">Reference proteome</keyword>
<dbReference type="EMBL" id="BOPB01000013">
    <property type="protein sequence ID" value="GIJ22352.1"/>
    <property type="molecule type" value="Genomic_DNA"/>
</dbReference>
<evidence type="ECO:0000313" key="2">
    <source>
        <dbReference type="EMBL" id="GIJ22352.1"/>
    </source>
</evidence>
<feature type="region of interest" description="Disordered" evidence="1">
    <location>
        <begin position="1"/>
        <end position="38"/>
    </location>
</feature>
<accession>A0ABQ4IWW2</accession>